<evidence type="ECO:0000313" key="11">
    <source>
        <dbReference type="Proteomes" id="UP000240599"/>
    </source>
</evidence>
<dbReference type="Gene3D" id="3.30.420.320">
    <property type="match status" value="1"/>
</dbReference>
<dbReference type="Proteomes" id="UP000240599">
    <property type="component" value="Segment"/>
</dbReference>
<dbReference type="InterPro" id="IPR003499">
    <property type="entry name" value="DNA_pack_N"/>
</dbReference>
<evidence type="ECO:0000256" key="4">
    <source>
        <dbReference type="ARBA" id="ARBA00023125"/>
    </source>
</evidence>
<feature type="domain" description="Probable DNA packing protein N-terminal" evidence="7">
    <location>
        <begin position="50"/>
        <end position="321"/>
    </location>
</feature>
<dbReference type="EMBL" id="KM924292">
    <property type="protein sequence ID" value="AIU39280.1"/>
    <property type="molecule type" value="Genomic_DNA"/>
</dbReference>
<evidence type="ECO:0000313" key="9">
    <source>
        <dbReference type="EMBL" id="AIU39390.1"/>
    </source>
</evidence>
<evidence type="ECO:0000256" key="2">
    <source>
        <dbReference type="ARBA" id="ARBA00022612"/>
    </source>
</evidence>
<evidence type="ECO:0000256" key="3">
    <source>
        <dbReference type="ARBA" id="ARBA00022801"/>
    </source>
</evidence>
<dbReference type="GO" id="GO:0016787">
    <property type="term" value="F:hydrolase activity"/>
    <property type="evidence" value="ECO:0007669"/>
    <property type="project" value="UniProtKB-KW"/>
</dbReference>
<dbReference type="EMBL" id="KM924293">
    <property type="protein sequence ID" value="AIU39390.1"/>
    <property type="molecule type" value="Genomic_DNA"/>
</dbReference>
<evidence type="ECO:0000313" key="10">
    <source>
        <dbReference type="Proteomes" id="UP000208106"/>
    </source>
</evidence>
<reference evidence="10 11" key="1">
    <citation type="journal article" date="2015" name="J. Virol.">
        <title>The Genome of a Tortoise Herpesvirus (Testudinid Herpesvirus 3) Has a Novel Structure and Contains a Large Region That Is Not Required for Replication In Vitro or Virulence In Vivo.</title>
        <authorList>
            <person name="Gandar F."/>
            <person name="Wilkie G.S."/>
            <person name="Gatherer D."/>
            <person name="Kerr K."/>
            <person name="Marlier D."/>
            <person name="Diez M."/>
            <person name="Marschang R.E."/>
            <person name="Mast J."/>
            <person name="Dewals B.G."/>
            <person name="Davison A.J."/>
            <person name="Vanderplasschen A.F."/>
        </authorList>
    </citation>
    <scope>NUCLEOTIDE SEQUENCE [LARGE SCALE GENOMIC DNA]</scope>
    <source>
        <strain evidence="8 10">1976</strain>
        <strain evidence="9 11">4295/7R</strain>
    </source>
</reference>
<evidence type="ECO:0000256" key="1">
    <source>
        <dbReference type="ARBA" id="ARBA00022562"/>
    </source>
</evidence>
<dbReference type="InterPro" id="IPR033663">
    <property type="entry name" value="HSV_TRM3"/>
</dbReference>
<proteinExistence type="inferred from homology"/>
<dbReference type="GO" id="GO:0003677">
    <property type="term" value="F:DNA binding"/>
    <property type="evidence" value="ECO:0007669"/>
    <property type="project" value="UniProtKB-KW"/>
</dbReference>
<evidence type="ECO:0000259" key="6">
    <source>
        <dbReference type="Pfam" id="PF02499"/>
    </source>
</evidence>
<sequence length="697" mass="77752">MFGQMLAAQTKAYYESLKRKRRDDEPPVLNRECLAEDMSFLNTAISCVKRHQSTLPLVGTVHGCNEAFSPFMFASNTVIYETLTARALGEATPKSFVIRSLKDALDGLVFETYNGRDLAIYANAYNSTMDTIVSFIEVDEFKQLTNFICKFRAFLSTSFRGIDHTGVSNRKKAYLELFQKMILMHATYFTASIYMREHAEKTDSFLKNMFNNLYFTNNILKHFKQRTTVFLVPRRHGKTWFLVPLIAMLLSSFKGLKIGYTAHIRKATEPVFDEIERKLSAWYDSTRVDHVKGETISFTFDDGTKSSIVFASSHNTNGVRGQDFNLLFVDEANFIKNDAITTIMGFLNQVNCKIIFVSSTNSGKSSTSFLYNLKNSTENLLNVVTYICDDHMPNISVHTDATTCSCFVLNKPVFIAMDKSVRHTANLFLPDSFMHEIIGGKLGTAADSIPIFTEHTLNQFSVYRPSTASGKNIRHVEPTLYVYVDPAYTNNRNASGTGVAVLGHMGPHLMIYGLEHYFLEALTGSAADSIAACAATCVKCVWLAHGRKFREVKIAVEGNSGQDTAVAIAVAINAQLMACEGVNVNFYHSRAVEGALKYPFFSLNKQKSEAFEGFIKNFNSGHVMASQELVSNTVKISHDPVDYLVGQLKNLTETLTQSGNKQYSGKRPGVSDDLLVAVVLAAYLSTIKRAPFFTLPN</sequence>
<dbReference type="KEGG" id="vg:26122604"/>
<dbReference type="InterPro" id="IPR038435">
    <property type="entry name" value="DNA_pack_C_sf"/>
</dbReference>
<keyword evidence="1" id="KW-1048">Host nucleus</keyword>
<dbReference type="RefSeq" id="YP_009176923.1">
    <property type="nucleotide sequence ID" value="NC_027916.2"/>
</dbReference>
<keyword evidence="2" id="KW-1188">Viral release from host cell</keyword>
<keyword evidence="4" id="KW-0238">DNA-binding</keyword>
<dbReference type="Proteomes" id="UP000208106">
    <property type="component" value="Segment"/>
</dbReference>
<accession>A0A0M3LCN2</accession>
<feature type="domain" description="Probable DNA packing protein C-terminal" evidence="6">
    <location>
        <begin position="347"/>
        <end position="692"/>
    </location>
</feature>
<dbReference type="Gene3D" id="3.40.50.300">
    <property type="entry name" value="P-loop containing nucleotide triphosphate hydrolases"/>
    <property type="match status" value="1"/>
</dbReference>
<dbReference type="SUPFAM" id="SSF52540">
    <property type="entry name" value="P-loop containing nucleoside triphosphate hydrolases"/>
    <property type="match status" value="1"/>
</dbReference>
<dbReference type="GeneID" id="26122604"/>
<dbReference type="GO" id="GO:0051276">
    <property type="term" value="P:chromosome organization"/>
    <property type="evidence" value="ECO:0007669"/>
    <property type="project" value="InterPro"/>
</dbReference>
<evidence type="ECO:0000256" key="5">
    <source>
        <dbReference type="ARBA" id="ARBA00023219"/>
    </source>
</evidence>
<dbReference type="Pfam" id="PF02500">
    <property type="entry name" value="DNA_pack_N"/>
    <property type="match status" value="1"/>
</dbReference>
<evidence type="ECO:0000313" key="8">
    <source>
        <dbReference type="EMBL" id="AIU39280.1"/>
    </source>
</evidence>
<name>A0A0M3LCN2_9ALPH</name>
<keyword evidence="5" id="KW-0231">Viral genome packaging</keyword>
<keyword evidence="10" id="KW-1185">Reference proteome</keyword>
<gene>
    <name evidence="8" type="primary">UL15</name>
</gene>
<keyword evidence="3" id="KW-0378">Hydrolase</keyword>
<dbReference type="OrthoDB" id="787at10239"/>
<dbReference type="InterPro" id="IPR027417">
    <property type="entry name" value="P-loop_NTPase"/>
</dbReference>
<protein>
    <submittedName>
        <fullName evidence="8">DNA packaging terminase subunit 1</fullName>
    </submittedName>
</protein>
<dbReference type="Pfam" id="PF02499">
    <property type="entry name" value="DNA_pack_C"/>
    <property type="match status" value="1"/>
</dbReference>
<evidence type="ECO:0000259" key="7">
    <source>
        <dbReference type="Pfam" id="PF02500"/>
    </source>
</evidence>
<dbReference type="InterPro" id="IPR003498">
    <property type="entry name" value="DNA_pack_C"/>
</dbReference>
<dbReference type="HAMAP" id="MF_04013">
    <property type="entry name" value="HSV_TRM3"/>
    <property type="match status" value="1"/>
</dbReference>
<organism evidence="8 10">
    <name type="scientific">Testudinid alphaherpesvirus 3</name>
    <dbReference type="NCBI Taxonomy" id="2560801"/>
    <lineage>
        <taxon>Viruses</taxon>
        <taxon>Duplodnaviria</taxon>
        <taxon>Heunggongvirae</taxon>
        <taxon>Peploviricota</taxon>
        <taxon>Herviviricetes</taxon>
        <taxon>Herpesvirales</taxon>
        <taxon>Orthoherpesviridae</taxon>
        <taxon>Alphaherpesvirinae</taxon>
        <taxon>Scutavirus</taxon>
        <taxon>Scutavirus testudinidalpha3</taxon>
    </lineage>
</organism>